<sequence length="168" mass="19869">MSFYRIKQFWWAISCHFKKIDKNFINKYLNEEEKKIFNKLRKSDKHHSIRVSKDALAMLEVSVDKESIDQDKFAKVALLHDIGKSEGSLNTIEKSIMVLLDKSTKGRIRKYNNIKVIDAYYNHAQKGVNILKKYNYSKDFLDVIEKHHTNVPIDNKMLKILKYSDDKN</sequence>
<feature type="domain" description="HD" evidence="1">
    <location>
        <begin position="46"/>
        <end position="160"/>
    </location>
</feature>
<dbReference type="InterPro" id="IPR006675">
    <property type="entry name" value="HDIG_dom"/>
</dbReference>
<dbReference type="NCBIfam" id="TIGR00277">
    <property type="entry name" value="HDIG"/>
    <property type="match status" value="1"/>
</dbReference>
<name>A0A919S2H8_9CLOT</name>
<evidence type="ECO:0000259" key="1">
    <source>
        <dbReference type="Pfam" id="PF01966"/>
    </source>
</evidence>
<dbReference type="InterPro" id="IPR006674">
    <property type="entry name" value="HD_domain"/>
</dbReference>
<keyword evidence="3" id="KW-1185">Reference proteome</keyword>
<evidence type="ECO:0000313" key="2">
    <source>
        <dbReference type="EMBL" id="GIM29393.1"/>
    </source>
</evidence>
<dbReference type="EMBL" id="BOPZ01000016">
    <property type="protein sequence ID" value="GIM29393.1"/>
    <property type="molecule type" value="Genomic_DNA"/>
</dbReference>
<dbReference type="AlphaFoldDB" id="A0A919S2H8"/>
<accession>A0A919S2H8</accession>
<comment type="caution">
    <text evidence="2">The sequence shown here is derived from an EMBL/GenBank/DDBJ whole genome shotgun (WGS) entry which is preliminary data.</text>
</comment>
<dbReference type="Proteomes" id="UP000679179">
    <property type="component" value="Unassembled WGS sequence"/>
</dbReference>
<organism evidence="2 3">
    <name type="scientific">Clostridium polyendosporum</name>
    <dbReference type="NCBI Taxonomy" id="69208"/>
    <lineage>
        <taxon>Bacteria</taxon>
        <taxon>Bacillati</taxon>
        <taxon>Bacillota</taxon>
        <taxon>Clostridia</taxon>
        <taxon>Eubacteriales</taxon>
        <taxon>Clostridiaceae</taxon>
        <taxon>Clostridium</taxon>
    </lineage>
</organism>
<dbReference type="SUPFAM" id="SSF109604">
    <property type="entry name" value="HD-domain/PDEase-like"/>
    <property type="match status" value="1"/>
</dbReference>
<dbReference type="RefSeq" id="WP_212904089.1">
    <property type="nucleotide sequence ID" value="NZ_BOPZ01000016.1"/>
</dbReference>
<proteinExistence type="predicted"/>
<dbReference type="Gene3D" id="1.10.3210.10">
    <property type="entry name" value="Hypothetical protein af1432"/>
    <property type="match status" value="1"/>
</dbReference>
<evidence type="ECO:0000313" key="3">
    <source>
        <dbReference type="Proteomes" id="UP000679179"/>
    </source>
</evidence>
<protein>
    <submittedName>
        <fullName evidence="2">Phosphohydrolase</fullName>
    </submittedName>
</protein>
<dbReference type="Pfam" id="PF01966">
    <property type="entry name" value="HD"/>
    <property type="match status" value="1"/>
</dbReference>
<gene>
    <name evidence="2" type="ORF">CPJCM30710_20590</name>
</gene>
<reference evidence="2" key="1">
    <citation type="submission" date="2021-03" db="EMBL/GenBank/DDBJ databases">
        <title>Taxonomic study of Clostridium polyendosporum from meadow-gley soil under rice.</title>
        <authorList>
            <person name="Kobayashi H."/>
            <person name="Tanizawa Y."/>
            <person name="Yagura M."/>
        </authorList>
    </citation>
    <scope>NUCLEOTIDE SEQUENCE</scope>
    <source>
        <strain evidence="2">JCM 30710</strain>
    </source>
</reference>